<dbReference type="AlphaFoldDB" id="A0A2P5WQA7"/>
<feature type="domain" description="J" evidence="2">
    <location>
        <begin position="1"/>
        <end position="45"/>
    </location>
</feature>
<accession>A0A2P5WQA7</accession>
<dbReference type="PRINTS" id="PR00625">
    <property type="entry name" value="JDOMAIN"/>
</dbReference>
<reference evidence="3 4" key="1">
    <citation type="submission" date="2015-01" db="EMBL/GenBank/DDBJ databases">
        <title>Genome of allotetraploid Gossypium barbadense reveals genomic plasticity and fiber elongation in cotton evolution.</title>
        <authorList>
            <person name="Chen X."/>
            <person name="Liu X."/>
            <person name="Zhao B."/>
            <person name="Zheng H."/>
            <person name="Hu Y."/>
            <person name="Lu G."/>
            <person name="Yang C."/>
            <person name="Chen J."/>
            <person name="Shan C."/>
            <person name="Zhang L."/>
            <person name="Zhou Y."/>
            <person name="Wang L."/>
            <person name="Guo W."/>
            <person name="Bai Y."/>
            <person name="Ruan J."/>
            <person name="Shangguan X."/>
            <person name="Mao Y."/>
            <person name="Jiang J."/>
            <person name="Zhu Y."/>
            <person name="Lei J."/>
            <person name="Kang H."/>
            <person name="Chen S."/>
            <person name="He X."/>
            <person name="Wang R."/>
            <person name="Wang Y."/>
            <person name="Chen J."/>
            <person name="Wang L."/>
            <person name="Yu S."/>
            <person name="Wang B."/>
            <person name="Wei J."/>
            <person name="Song S."/>
            <person name="Lu X."/>
            <person name="Gao Z."/>
            <person name="Gu W."/>
            <person name="Deng X."/>
            <person name="Ma D."/>
            <person name="Wang S."/>
            <person name="Liang W."/>
            <person name="Fang L."/>
            <person name="Cai C."/>
            <person name="Zhu X."/>
            <person name="Zhou B."/>
            <person name="Zhang Y."/>
            <person name="Chen Z."/>
            <person name="Xu S."/>
            <person name="Zhu R."/>
            <person name="Wang S."/>
            <person name="Zhang T."/>
            <person name="Zhao G."/>
        </authorList>
    </citation>
    <scope>NUCLEOTIDE SEQUENCE [LARGE SCALE GENOMIC DNA]</scope>
    <source>
        <strain evidence="4">cv. Xinhai21</strain>
        <tissue evidence="3">Leaf</tissue>
    </source>
</reference>
<dbReference type="InterPro" id="IPR001623">
    <property type="entry name" value="DnaJ_domain"/>
</dbReference>
<gene>
    <name evidence="3" type="ORF">GOBAR_AA27392</name>
</gene>
<dbReference type="PANTHER" id="PTHR45090:SF3">
    <property type="entry name" value="OS09G0368800 PROTEIN"/>
    <property type="match status" value="1"/>
</dbReference>
<dbReference type="PANTHER" id="PTHR45090">
    <property type="entry name" value="CHAPERONE PROTEIN DNAJ 20 CHLOROPLASTIC"/>
    <property type="match status" value="1"/>
</dbReference>
<name>A0A2P5WQA7_GOSBA</name>
<sequence length="302" mass="35673">MVLQYHPDVCPPSAREESTQRFLELQMAYETLSDPISRQTYDYELGLVNPDPISHQKYDYEMELVNPMGFGFGNYMTDERRPNFQRDVKKRSQSSMQRMKNRIGRRRDEVALRQAQDWQFPSKGRTRTTTRFSMEISLSTNKLVSTPTKLGFRRKSQVISCRVDNFAATERGKTNFYKVLSLDSENVGLAEIKKAYRRMVLQYHPDVCPPSAREESTQRFLELQMAYETLSDPISRQTYDYELGLVNPDPISHQKYDYEMELVNPMGFGFGNYMTDERRPNFQRDVKKRSQSSMQRMKNRYR</sequence>
<dbReference type="GO" id="GO:0009507">
    <property type="term" value="C:chloroplast"/>
    <property type="evidence" value="ECO:0007669"/>
    <property type="project" value="TreeGrafter"/>
</dbReference>
<dbReference type="PROSITE" id="PS50076">
    <property type="entry name" value="DNAJ_2"/>
    <property type="match status" value="2"/>
</dbReference>
<feature type="domain" description="J" evidence="2">
    <location>
        <begin position="175"/>
        <end position="243"/>
    </location>
</feature>
<dbReference type="InterPro" id="IPR053232">
    <property type="entry name" value="DnaJ_C/III_chloroplastic"/>
</dbReference>
<dbReference type="Pfam" id="PF00226">
    <property type="entry name" value="DnaJ"/>
    <property type="match status" value="2"/>
</dbReference>
<dbReference type="OrthoDB" id="10250354at2759"/>
<evidence type="ECO:0000313" key="3">
    <source>
        <dbReference type="EMBL" id="PPR93269.1"/>
    </source>
</evidence>
<feature type="region of interest" description="Disordered" evidence="1">
    <location>
        <begin position="85"/>
        <end position="106"/>
    </location>
</feature>
<dbReference type="SMART" id="SM00271">
    <property type="entry name" value="DnaJ"/>
    <property type="match status" value="2"/>
</dbReference>
<feature type="region of interest" description="Disordered" evidence="1">
    <location>
        <begin position="279"/>
        <end position="302"/>
    </location>
</feature>
<dbReference type="Proteomes" id="UP000239757">
    <property type="component" value="Unassembled WGS sequence"/>
</dbReference>
<dbReference type="CDD" id="cd06257">
    <property type="entry name" value="DnaJ"/>
    <property type="match status" value="2"/>
</dbReference>
<proteinExistence type="predicted"/>
<evidence type="ECO:0000259" key="2">
    <source>
        <dbReference type="PROSITE" id="PS50076"/>
    </source>
</evidence>
<organism evidence="3 4">
    <name type="scientific">Gossypium barbadense</name>
    <name type="common">Sea Island cotton</name>
    <name type="synonym">Hibiscus barbadensis</name>
    <dbReference type="NCBI Taxonomy" id="3634"/>
    <lineage>
        <taxon>Eukaryota</taxon>
        <taxon>Viridiplantae</taxon>
        <taxon>Streptophyta</taxon>
        <taxon>Embryophyta</taxon>
        <taxon>Tracheophyta</taxon>
        <taxon>Spermatophyta</taxon>
        <taxon>Magnoliopsida</taxon>
        <taxon>eudicotyledons</taxon>
        <taxon>Gunneridae</taxon>
        <taxon>Pentapetalae</taxon>
        <taxon>rosids</taxon>
        <taxon>malvids</taxon>
        <taxon>Malvales</taxon>
        <taxon>Malvaceae</taxon>
        <taxon>Malvoideae</taxon>
        <taxon>Gossypium</taxon>
    </lineage>
</organism>
<dbReference type="Gene3D" id="1.10.287.110">
    <property type="entry name" value="DnaJ domain"/>
    <property type="match status" value="2"/>
</dbReference>
<dbReference type="EMBL" id="KZ666835">
    <property type="protein sequence ID" value="PPR93269.1"/>
    <property type="molecule type" value="Genomic_DNA"/>
</dbReference>
<evidence type="ECO:0000313" key="4">
    <source>
        <dbReference type="Proteomes" id="UP000239757"/>
    </source>
</evidence>
<evidence type="ECO:0000256" key="1">
    <source>
        <dbReference type="SAM" id="MobiDB-lite"/>
    </source>
</evidence>
<protein>
    <recommendedName>
        <fullName evidence="2">J domain-containing protein</fullName>
    </recommendedName>
</protein>
<dbReference type="SUPFAM" id="SSF46565">
    <property type="entry name" value="Chaperone J-domain"/>
    <property type="match status" value="2"/>
</dbReference>
<dbReference type="InterPro" id="IPR036869">
    <property type="entry name" value="J_dom_sf"/>
</dbReference>